<feature type="region of interest" description="Disordered" evidence="1">
    <location>
        <begin position="70"/>
        <end position="100"/>
    </location>
</feature>
<dbReference type="OrthoDB" id="7852579at2"/>
<dbReference type="STRING" id="1670800.BSQ44_08705"/>
<dbReference type="AlphaFoldDB" id="A0A1L3SPW4"/>
<evidence type="ECO:0000313" key="2">
    <source>
        <dbReference type="EMBL" id="APH71438.1"/>
    </source>
</evidence>
<protein>
    <submittedName>
        <fullName evidence="2">Uncharacterized protein</fullName>
    </submittedName>
</protein>
<dbReference type="EMBL" id="CP018171">
    <property type="protein sequence ID" value="APH71438.1"/>
    <property type="molecule type" value="Genomic_DNA"/>
</dbReference>
<reference evidence="3" key="1">
    <citation type="submission" date="2016-11" db="EMBL/GenBank/DDBJ databases">
        <title>Mesorhizobium oceanicum sp. nov., isolated from deep seawater in South China Sea.</title>
        <authorList>
            <person name="Fu G.-Y."/>
        </authorList>
    </citation>
    <scope>NUCLEOTIDE SEQUENCE [LARGE SCALE GENOMIC DNA]</scope>
    <source>
        <strain evidence="3">B7</strain>
    </source>
</reference>
<gene>
    <name evidence="2" type="ORF">BSQ44_08705</name>
</gene>
<keyword evidence="3" id="KW-1185">Reference proteome</keyword>
<evidence type="ECO:0000313" key="3">
    <source>
        <dbReference type="Proteomes" id="UP000182840"/>
    </source>
</evidence>
<proteinExistence type="predicted"/>
<dbReference type="KEGG" id="meso:BSQ44_08705"/>
<name>A0A1L3SPW4_9HYPH</name>
<organism evidence="2 3">
    <name type="scientific">Aquibium oceanicum</name>
    <dbReference type="NCBI Taxonomy" id="1670800"/>
    <lineage>
        <taxon>Bacteria</taxon>
        <taxon>Pseudomonadati</taxon>
        <taxon>Pseudomonadota</taxon>
        <taxon>Alphaproteobacteria</taxon>
        <taxon>Hyphomicrobiales</taxon>
        <taxon>Phyllobacteriaceae</taxon>
        <taxon>Aquibium</taxon>
    </lineage>
</organism>
<dbReference type="Proteomes" id="UP000182840">
    <property type="component" value="Chromosome"/>
</dbReference>
<dbReference type="RefSeq" id="WP_072603098.1">
    <property type="nucleotide sequence ID" value="NZ_CP018171.1"/>
</dbReference>
<sequence length="218" mass="23010">MEAAVSKGAFAALIGVSPGRVSQYLAEGKIAPASLQGSGRSAKIIVERAKADLRLTLDISQRLGNGIETRLDADDPEADAGTAAPQDAAPAREGRAPQPTGVEYEIKQQKLEQLRRANRNAAIADAEASGTLVETEASRAGMMRVATGMMLVFEGGLTDLANAVAAEFKVPQRDVLHLMRREFRKIRTAAAKQAAAEGAAMPETVETVLEADEISTVN</sequence>
<evidence type="ECO:0000256" key="1">
    <source>
        <dbReference type="SAM" id="MobiDB-lite"/>
    </source>
</evidence>
<accession>A0A1L3SPW4</accession>
<feature type="compositionally biased region" description="Low complexity" evidence="1">
    <location>
        <begin position="79"/>
        <end position="89"/>
    </location>
</feature>